<evidence type="ECO:0000313" key="3">
    <source>
        <dbReference type="Proteomes" id="UP000467840"/>
    </source>
</evidence>
<name>A0A6A6K1F9_HEVBR</name>
<feature type="compositionally biased region" description="Basic residues" evidence="1">
    <location>
        <begin position="11"/>
        <end position="28"/>
    </location>
</feature>
<reference evidence="2 3" key="1">
    <citation type="journal article" date="2020" name="Mol. Plant">
        <title>The Chromosome-Based Rubber Tree Genome Provides New Insights into Spurge Genome Evolution and Rubber Biosynthesis.</title>
        <authorList>
            <person name="Liu J."/>
            <person name="Shi C."/>
            <person name="Shi C.C."/>
            <person name="Li W."/>
            <person name="Zhang Q.J."/>
            <person name="Zhang Y."/>
            <person name="Li K."/>
            <person name="Lu H.F."/>
            <person name="Shi C."/>
            <person name="Zhu S.T."/>
            <person name="Xiao Z.Y."/>
            <person name="Nan H."/>
            <person name="Yue Y."/>
            <person name="Zhu X.G."/>
            <person name="Wu Y."/>
            <person name="Hong X.N."/>
            <person name="Fan G.Y."/>
            <person name="Tong Y."/>
            <person name="Zhang D."/>
            <person name="Mao C.L."/>
            <person name="Liu Y.L."/>
            <person name="Hao S.J."/>
            <person name="Liu W.Q."/>
            <person name="Lv M.Q."/>
            <person name="Zhang H.B."/>
            <person name="Liu Y."/>
            <person name="Hu-Tang G.R."/>
            <person name="Wang J.P."/>
            <person name="Wang J.H."/>
            <person name="Sun Y.H."/>
            <person name="Ni S.B."/>
            <person name="Chen W.B."/>
            <person name="Zhang X.C."/>
            <person name="Jiao Y.N."/>
            <person name="Eichler E.E."/>
            <person name="Li G.H."/>
            <person name="Liu X."/>
            <person name="Gao L.Z."/>
        </authorList>
    </citation>
    <scope>NUCLEOTIDE SEQUENCE [LARGE SCALE GENOMIC DNA]</scope>
    <source>
        <strain evidence="3">cv. GT1</strain>
        <tissue evidence="2">Leaf</tissue>
    </source>
</reference>
<comment type="caution">
    <text evidence="2">The sequence shown here is derived from an EMBL/GenBank/DDBJ whole genome shotgun (WGS) entry which is preliminary data.</text>
</comment>
<dbReference type="InterPro" id="IPR027417">
    <property type="entry name" value="P-loop_NTPase"/>
</dbReference>
<dbReference type="Gene3D" id="3.40.50.300">
    <property type="entry name" value="P-loop containing nucleotide triphosphate hydrolases"/>
    <property type="match status" value="1"/>
</dbReference>
<dbReference type="EMBL" id="JAAGAX010000379">
    <property type="protein sequence ID" value="KAF2282295.1"/>
    <property type="molecule type" value="Genomic_DNA"/>
</dbReference>
<dbReference type="Pfam" id="PF13481">
    <property type="entry name" value="AAA_25"/>
    <property type="match status" value="1"/>
</dbReference>
<protein>
    <submittedName>
        <fullName evidence="2">Uncharacterized protein</fullName>
    </submittedName>
</protein>
<gene>
    <name evidence="2" type="ORF">GH714_044139</name>
</gene>
<sequence>MKSGTSSIIPAHHRPGERRRRGHDRLPARTHHVRASIQCGVEEGEGKPVRLSRMLNNGYEPPSESGNTNWSEEALANASENSQAIAGWAFEMGLEMMSLVVAGLSSVLTTWHTSHQHLTLQLAGVPNHYLPEAHNISKKQLAELLPFMDEEELAHAHRNQVDAAAEGLDAHLCQDEDLMDEPASLSQRDPIIEGIINFKSSFELVGESNIGKSFFLLGQMACVAAGIPFAGAKVIKSHCFYFDAEGGSTTRTASRRSRTIWRRPVVAAHRRPASRGLGHDQQARAPRYHAIHPRKAGTDPVGIVAFDSLNQAVALRELPFDENSSSDMVLSPPRSSKS</sequence>
<organism evidence="2 3">
    <name type="scientific">Hevea brasiliensis</name>
    <name type="common">Para rubber tree</name>
    <name type="synonym">Siphonia brasiliensis</name>
    <dbReference type="NCBI Taxonomy" id="3981"/>
    <lineage>
        <taxon>Eukaryota</taxon>
        <taxon>Viridiplantae</taxon>
        <taxon>Streptophyta</taxon>
        <taxon>Embryophyta</taxon>
        <taxon>Tracheophyta</taxon>
        <taxon>Spermatophyta</taxon>
        <taxon>Magnoliopsida</taxon>
        <taxon>eudicotyledons</taxon>
        <taxon>Gunneridae</taxon>
        <taxon>Pentapetalae</taxon>
        <taxon>rosids</taxon>
        <taxon>fabids</taxon>
        <taxon>Malpighiales</taxon>
        <taxon>Euphorbiaceae</taxon>
        <taxon>Crotonoideae</taxon>
        <taxon>Micrandreae</taxon>
        <taxon>Hevea</taxon>
    </lineage>
</organism>
<dbReference type="AlphaFoldDB" id="A0A6A6K1F9"/>
<proteinExistence type="predicted"/>
<dbReference type="Proteomes" id="UP000467840">
    <property type="component" value="Unassembled WGS sequence"/>
</dbReference>
<evidence type="ECO:0000256" key="1">
    <source>
        <dbReference type="SAM" id="MobiDB-lite"/>
    </source>
</evidence>
<feature type="region of interest" description="Disordered" evidence="1">
    <location>
        <begin position="1"/>
        <end position="28"/>
    </location>
</feature>
<evidence type="ECO:0000313" key="2">
    <source>
        <dbReference type="EMBL" id="KAF2282295.1"/>
    </source>
</evidence>
<accession>A0A6A6K1F9</accession>
<keyword evidence="3" id="KW-1185">Reference proteome</keyword>